<organism evidence="5 6">
    <name type="scientific">Amphritea atlantica</name>
    <dbReference type="NCBI Taxonomy" id="355243"/>
    <lineage>
        <taxon>Bacteria</taxon>
        <taxon>Pseudomonadati</taxon>
        <taxon>Pseudomonadota</taxon>
        <taxon>Gammaproteobacteria</taxon>
        <taxon>Oceanospirillales</taxon>
        <taxon>Oceanospirillaceae</taxon>
        <taxon>Amphritea</taxon>
    </lineage>
</organism>
<evidence type="ECO:0000256" key="4">
    <source>
        <dbReference type="SAM" id="SignalP"/>
    </source>
</evidence>
<protein>
    <submittedName>
        <fullName evidence="5">Outer membrane porin, OprD family</fullName>
    </submittedName>
</protein>
<comment type="similarity">
    <text evidence="1">Belongs to the outer membrane porin (Opr) (TC 1.B.25) family.</text>
</comment>
<dbReference type="PANTHER" id="PTHR34596:SF2">
    <property type="entry name" value="CHITOPORIN"/>
    <property type="match status" value="1"/>
</dbReference>
<dbReference type="EMBL" id="FOGB01000002">
    <property type="protein sequence ID" value="SEQ30282.1"/>
    <property type="molecule type" value="Genomic_DNA"/>
</dbReference>
<keyword evidence="3 4" id="KW-0732">Signal</keyword>
<reference evidence="6" key="1">
    <citation type="submission" date="2016-10" db="EMBL/GenBank/DDBJ databases">
        <authorList>
            <person name="Varghese N."/>
            <person name="Submissions S."/>
        </authorList>
    </citation>
    <scope>NUCLEOTIDE SEQUENCE [LARGE SCALE GENOMIC DNA]</scope>
    <source>
        <strain evidence="6">DSM 18887</strain>
    </source>
</reference>
<dbReference type="Proteomes" id="UP000198749">
    <property type="component" value="Unassembled WGS sequence"/>
</dbReference>
<evidence type="ECO:0000256" key="3">
    <source>
        <dbReference type="ARBA" id="ARBA00022729"/>
    </source>
</evidence>
<dbReference type="RefSeq" id="WP_175483446.1">
    <property type="nucleotide sequence ID" value="NZ_AP025284.1"/>
</dbReference>
<evidence type="ECO:0000256" key="1">
    <source>
        <dbReference type="ARBA" id="ARBA00009075"/>
    </source>
</evidence>
<dbReference type="GO" id="GO:0016020">
    <property type="term" value="C:membrane"/>
    <property type="evidence" value="ECO:0007669"/>
    <property type="project" value="InterPro"/>
</dbReference>
<dbReference type="GO" id="GO:0015288">
    <property type="term" value="F:porin activity"/>
    <property type="evidence" value="ECO:0007669"/>
    <property type="project" value="TreeGrafter"/>
</dbReference>
<sequence>MKKITTTKVLTVAVASAILSGHAIAADKSDSSYKLKTKTRLVYFDREYEDPANDRTQSALAITADWSTPQYGGLLGVGISPYFVQDIDSDGKITTDVLTVKDGEAQGYALLGQVFINLTPIEGFSAKIGRQTHKSMFLSSSGSRAVPNSFQGISAMYIPVKGLNLYGAVYNKWSPRADNHFIGFKTDKSAEGDLKYVSLMGIQYKKDDITVDAEYLNAKDYISKLGLRGSYVTRFEDSSLKFTAGVFSSSDNGDLFVTGSESGDLDDEDVAGSIAGVTKSSNDGLGAFLEAKWSKGNTQLTAAVSKTDDIWIEDNFAGDHGTNPFPTRSRVGPDMTNANETVLKLAVQYDWKDYAPGLVTSIAAAKGWDAENSANPSLGSADEYWKELAVSYKVPAIKGLKFTGVIHDYNSNEVGRVDGVKADETDVRLYLDYTYAFNL</sequence>
<feature type="chain" id="PRO_5011623110" evidence="4">
    <location>
        <begin position="26"/>
        <end position="439"/>
    </location>
</feature>
<gene>
    <name evidence="5" type="ORF">SAMN03080615_01124</name>
</gene>
<proteinExistence type="inferred from homology"/>
<dbReference type="InterPro" id="IPR023614">
    <property type="entry name" value="Porin_dom_sf"/>
</dbReference>
<evidence type="ECO:0000313" key="5">
    <source>
        <dbReference type="EMBL" id="SEQ30282.1"/>
    </source>
</evidence>
<evidence type="ECO:0000256" key="2">
    <source>
        <dbReference type="ARBA" id="ARBA00022448"/>
    </source>
</evidence>
<feature type="signal peptide" evidence="4">
    <location>
        <begin position="1"/>
        <end position="25"/>
    </location>
</feature>
<dbReference type="STRING" id="355243.SAMN03080615_01124"/>
<keyword evidence="2" id="KW-0813">Transport</keyword>
<dbReference type="Gene3D" id="2.40.160.10">
    <property type="entry name" value="Porin"/>
    <property type="match status" value="1"/>
</dbReference>
<dbReference type="Pfam" id="PF03573">
    <property type="entry name" value="OprD"/>
    <property type="match status" value="1"/>
</dbReference>
<dbReference type="PANTHER" id="PTHR34596">
    <property type="entry name" value="CHITOPORIN"/>
    <property type="match status" value="1"/>
</dbReference>
<name>A0A1H9EX96_9GAMM</name>
<dbReference type="InterPro" id="IPR005318">
    <property type="entry name" value="OM_porin_bac"/>
</dbReference>
<evidence type="ECO:0000313" key="6">
    <source>
        <dbReference type="Proteomes" id="UP000198749"/>
    </source>
</evidence>
<accession>A0A1H9EX96</accession>
<keyword evidence="6" id="KW-1185">Reference proteome</keyword>
<dbReference type="AlphaFoldDB" id="A0A1H9EX96"/>